<dbReference type="Proteomes" id="UP000245667">
    <property type="component" value="Unassembled WGS sequence"/>
</dbReference>
<dbReference type="Gene3D" id="3.30.70.1290">
    <property type="entry name" value="Transposase IS200-like"/>
    <property type="match status" value="1"/>
</dbReference>
<evidence type="ECO:0000313" key="2">
    <source>
        <dbReference type="EMBL" id="PWK25360.1"/>
    </source>
</evidence>
<evidence type="ECO:0000313" key="4">
    <source>
        <dbReference type="Proteomes" id="UP000651837"/>
    </source>
</evidence>
<evidence type="ECO:0000313" key="3">
    <source>
        <dbReference type="Proteomes" id="UP000245667"/>
    </source>
</evidence>
<dbReference type="GO" id="GO:0006313">
    <property type="term" value="P:DNA transposition"/>
    <property type="evidence" value="ECO:0007669"/>
    <property type="project" value="InterPro"/>
</dbReference>
<dbReference type="EMBL" id="QGGQ01000001">
    <property type="protein sequence ID" value="PWK25360.1"/>
    <property type="molecule type" value="Genomic_DNA"/>
</dbReference>
<dbReference type="RefSeq" id="WP_223308295.1">
    <property type="nucleotide sequence ID" value="NZ_JACWLN010000002.1"/>
</dbReference>
<dbReference type="GO" id="GO:0004803">
    <property type="term" value="F:transposase activity"/>
    <property type="evidence" value="ECO:0007669"/>
    <property type="project" value="InterPro"/>
</dbReference>
<dbReference type="Proteomes" id="UP000651837">
    <property type="component" value="Unassembled WGS sequence"/>
</dbReference>
<name>A0A316EQL9_9FLAO</name>
<reference evidence="2 3" key="1">
    <citation type="submission" date="2018-05" db="EMBL/GenBank/DDBJ databases">
        <title>Genomic Encyclopedia of Archaeal and Bacterial Type Strains, Phase II (KMG-II): from individual species to whole genera.</title>
        <authorList>
            <person name="Goeker M."/>
        </authorList>
    </citation>
    <scope>NUCLEOTIDE SEQUENCE [LARGE SCALE GENOMIC DNA]</scope>
    <source>
        <strain evidence="2 3">DSM 23514</strain>
    </source>
</reference>
<accession>A0A316EQL9</accession>
<dbReference type="AlphaFoldDB" id="A0A316EQL9"/>
<sequence length="142" mass="15770">MDYIHDNPVAAGFITQATQWKYSSARNIARVDPAIEIFRMKVVLPTVVGTRSRRATSNTIRIVKTNSPITKARELFNSLTKHKIGNLIDDGNGVLRANMGNGNYINYRQSSASTSNFPATISLDFRAAGIWTKVRNVKFIAP</sequence>
<dbReference type="InterPro" id="IPR036515">
    <property type="entry name" value="Transposase_17_sf"/>
</dbReference>
<gene>
    <name evidence="1" type="ORF">HZY62_04845</name>
    <name evidence="2" type="ORF">LX92_00099</name>
</gene>
<proteinExistence type="predicted"/>
<keyword evidence="4" id="KW-1185">Reference proteome</keyword>
<dbReference type="GO" id="GO:0003677">
    <property type="term" value="F:DNA binding"/>
    <property type="evidence" value="ECO:0007669"/>
    <property type="project" value="InterPro"/>
</dbReference>
<protein>
    <submittedName>
        <fullName evidence="2">Uncharacterized protein</fullName>
    </submittedName>
</protein>
<dbReference type="EMBL" id="JACWLN010000002">
    <property type="protein sequence ID" value="MBD1259905.1"/>
    <property type="molecule type" value="Genomic_DNA"/>
</dbReference>
<organism evidence="2 3">
    <name type="scientific">Maribacter polysiphoniae</name>
    <dbReference type="NCBI Taxonomy" id="429344"/>
    <lineage>
        <taxon>Bacteria</taxon>
        <taxon>Pseudomonadati</taxon>
        <taxon>Bacteroidota</taxon>
        <taxon>Flavobacteriia</taxon>
        <taxon>Flavobacteriales</taxon>
        <taxon>Flavobacteriaceae</taxon>
        <taxon>Maribacter</taxon>
    </lineage>
</organism>
<reference evidence="1 4" key="2">
    <citation type="submission" date="2020-07" db="EMBL/GenBank/DDBJ databases">
        <title>The draft genome sequence of Maribacter polysiphoniae KCTC 22021.</title>
        <authorList>
            <person name="Mu L."/>
        </authorList>
    </citation>
    <scope>NUCLEOTIDE SEQUENCE [LARGE SCALE GENOMIC DNA]</scope>
    <source>
        <strain evidence="1 4">KCTC 22021</strain>
    </source>
</reference>
<comment type="caution">
    <text evidence="2">The sequence shown here is derived from an EMBL/GenBank/DDBJ whole genome shotgun (WGS) entry which is preliminary data.</text>
</comment>
<evidence type="ECO:0000313" key="1">
    <source>
        <dbReference type="EMBL" id="MBD1259905.1"/>
    </source>
</evidence>